<feature type="transmembrane region" description="Helical" evidence="1">
    <location>
        <begin position="6"/>
        <end position="21"/>
    </location>
</feature>
<evidence type="ECO:0000313" key="2">
    <source>
        <dbReference type="EMBL" id="EDM63485.1"/>
    </source>
</evidence>
<dbReference type="Proteomes" id="UP000004016">
    <property type="component" value="Unassembled WGS sequence"/>
</dbReference>
<dbReference type="AlphaFoldDB" id="A6BFT0"/>
<keyword evidence="1" id="KW-0812">Transmembrane</keyword>
<keyword evidence="1" id="KW-1133">Transmembrane helix</keyword>
<comment type="caution">
    <text evidence="2">The sequence shown here is derived from an EMBL/GenBank/DDBJ whole genome shotgun (WGS) entry which is preliminary data.</text>
</comment>
<reference evidence="2 3" key="2">
    <citation type="submission" date="2007-04" db="EMBL/GenBank/DDBJ databases">
        <title>Draft genome sequence of Dorea longicatena (DSM 13814).</title>
        <authorList>
            <person name="Sudarsanam P."/>
            <person name="Ley R."/>
            <person name="Guruge J."/>
            <person name="Turnbaugh P.J."/>
            <person name="Mahowald M."/>
            <person name="Liep D."/>
            <person name="Gordon J."/>
        </authorList>
    </citation>
    <scope>NUCLEOTIDE SEQUENCE [LARGE SCALE GENOMIC DNA]</scope>
    <source>
        <strain evidence="2 3">DSM 13814</strain>
    </source>
</reference>
<sequence>MIDHMTPFVLKAVIVFVLIFFRKSYPKVKFSVVHISHPDIFCLFLKYRKDIFFFDSVIHHQLHQLFDEFIFCRMFMYIDTSLFRNMQAESVFFVRYTDISEFFLYFFRELFQTCLHLIHIVIRLKEMIEGNQWIIQTDLFFSKSKFCLFFFYNIDQIFFQTFKSHFCSTCSFYFSYIQLSCSMSLN</sequence>
<reference evidence="2 3" key="1">
    <citation type="submission" date="2007-03" db="EMBL/GenBank/DDBJ databases">
        <authorList>
            <person name="Fulton L."/>
            <person name="Clifton S."/>
            <person name="Fulton B."/>
            <person name="Xu J."/>
            <person name="Minx P."/>
            <person name="Pepin K.H."/>
            <person name="Johnson M."/>
            <person name="Thiruvilangam P."/>
            <person name="Bhonagiri V."/>
            <person name="Nash W.E."/>
            <person name="Mardis E.R."/>
            <person name="Wilson R.K."/>
        </authorList>
    </citation>
    <scope>NUCLEOTIDE SEQUENCE [LARGE SCALE GENOMIC DNA]</scope>
    <source>
        <strain evidence="2 3">DSM 13814</strain>
    </source>
</reference>
<name>A6BFT0_9FIRM</name>
<organism evidence="2 3">
    <name type="scientific">Dorea longicatena DSM 13814</name>
    <dbReference type="NCBI Taxonomy" id="411462"/>
    <lineage>
        <taxon>Bacteria</taxon>
        <taxon>Bacillati</taxon>
        <taxon>Bacillota</taxon>
        <taxon>Clostridia</taxon>
        <taxon>Lachnospirales</taxon>
        <taxon>Lachnospiraceae</taxon>
        <taxon>Dorea</taxon>
    </lineage>
</organism>
<gene>
    <name evidence="2" type="ORF">DORLON_01151</name>
</gene>
<dbReference type="HOGENOM" id="CLU_1452311_0_0_9"/>
<protein>
    <submittedName>
        <fullName evidence="2">Uncharacterized protein</fullName>
    </submittedName>
</protein>
<accession>A6BFT0</accession>
<proteinExistence type="predicted"/>
<dbReference type="EMBL" id="AAXB02000004">
    <property type="protein sequence ID" value="EDM63485.1"/>
    <property type="molecule type" value="Genomic_DNA"/>
</dbReference>
<keyword evidence="1" id="KW-0472">Membrane</keyword>
<evidence type="ECO:0000313" key="3">
    <source>
        <dbReference type="Proteomes" id="UP000004016"/>
    </source>
</evidence>
<evidence type="ECO:0000256" key="1">
    <source>
        <dbReference type="SAM" id="Phobius"/>
    </source>
</evidence>